<organism evidence="8 9">
    <name type="scientific">Tenebrio molitor</name>
    <name type="common">Yellow mealworm beetle</name>
    <dbReference type="NCBI Taxonomy" id="7067"/>
    <lineage>
        <taxon>Eukaryota</taxon>
        <taxon>Metazoa</taxon>
        <taxon>Ecdysozoa</taxon>
        <taxon>Arthropoda</taxon>
        <taxon>Hexapoda</taxon>
        <taxon>Insecta</taxon>
        <taxon>Pterygota</taxon>
        <taxon>Neoptera</taxon>
        <taxon>Endopterygota</taxon>
        <taxon>Coleoptera</taxon>
        <taxon>Polyphaga</taxon>
        <taxon>Cucujiformia</taxon>
        <taxon>Tenebrionidae</taxon>
        <taxon>Tenebrio</taxon>
    </lineage>
</organism>
<dbReference type="GO" id="GO:0003714">
    <property type="term" value="F:transcription corepressor activity"/>
    <property type="evidence" value="ECO:0007669"/>
    <property type="project" value="InterPro"/>
</dbReference>
<comment type="subcellular location">
    <subcellularLocation>
        <location evidence="1">Nucleus</location>
    </subcellularLocation>
</comment>
<dbReference type="InterPro" id="IPR006140">
    <property type="entry name" value="D-isomer_DH_NAD-bd"/>
</dbReference>
<comment type="similarity">
    <text evidence="2">Belongs to the D-isomer specific 2-hydroxyacid dehydrogenase family.</text>
</comment>
<dbReference type="InterPro" id="IPR006139">
    <property type="entry name" value="D-isomer_2_OHA_DH_cat_dom"/>
</dbReference>
<dbReference type="PROSITE" id="PS00065">
    <property type="entry name" value="D_2_HYDROXYACID_DH_1"/>
    <property type="match status" value="1"/>
</dbReference>
<evidence type="ECO:0000256" key="1">
    <source>
        <dbReference type="ARBA" id="ARBA00004123"/>
    </source>
</evidence>
<evidence type="ECO:0008006" key="10">
    <source>
        <dbReference type="Google" id="ProtNLM"/>
    </source>
</evidence>
<reference evidence="8" key="2">
    <citation type="submission" date="2021-08" db="EMBL/GenBank/DDBJ databases">
        <authorList>
            <person name="Eriksson T."/>
        </authorList>
    </citation>
    <scope>NUCLEOTIDE SEQUENCE</scope>
    <source>
        <strain evidence="8">Stoneville</strain>
        <tissue evidence="8">Whole head</tissue>
    </source>
</reference>
<evidence type="ECO:0000259" key="7">
    <source>
        <dbReference type="Pfam" id="PF02826"/>
    </source>
</evidence>
<dbReference type="AlphaFoldDB" id="A0A8J6LC54"/>
<dbReference type="EMBL" id="JABDTM020024539">
    <property type="protein sequence ID" value="KAH0814193.1"/>
    <property type="molecule type" value="Genomic_DNA"/>
</dbReference>
<dbReference type="GO" id="GO:0016616">
    <property type="term" value="F:oxidoreductase activity, acting on the CH-OH group of donors, NAD or NADP as acceptor"/>
    <property type="evidence" value="ECO:0007669"/>
    <property type="project" value="InterPro"/>
</dbReference>
<sequence length="542" mass="58508">MHCATVILRGARSPAFQIQVVPCKVHRLDGGGVVVGVEFDVVGFRKGAVGEGRSHVVRQAVDGSIIFVNNTTPEFETPNLCRSPRSNRQATVGAVRGVKRLCAVYAALVSWVENLRGPISNGPMQTRPLVALLDGRDCSIEMPILKDVATVAFCDAQSTSEIHEKVLNEAVGALMWHTIVLTKEDLEKFKTLRIIVRIGSGVDNIDVKAAGELGIAVCNVPGYGVEEVADTTLCLILNLYRRTYWLANMVREGKKFTGPEQVREAAQGCARIRGDTLGIVGLGRIGSAVALRAKAFGFNVIFYDPYLPDGIEKSLGLTRVYTLQDLLFQSDCVSLHCTLNEHNHHLINEFTIKQMRPGAFLVNTARGGLVDDDALAQALKQGRIRAAALDVHENEPYNVFSGPLKDAPNLLCTPHAAFYSDASATELREMAASEIRRAIMGRIPECLRNCVNKEYFMGPGSYPEVSPAGVNGGYYQSGALPVQQAHSTTPHEAPHTVTPSAAPPTPQPAPPVGPVVPPHALPISTPDPANHHATKPEPSEVH</sequence>
<dbReference type="Gene3D" id="3.40.50.720">
    <property type="entry name" value="NAD(P)-binding Rossmann-like Domain"/>
    <property type="match status" value="2"/>
</dbReference>
<evidence type="ECO:0000256" key="2">
    <source>
        <dbReference type="ARBA" id="ARBA00005854"/>
    </source>
</evidence>
<feature type="region of interest" description="Disordered" evidence="5">
    <location>
        <begin position="483"/>
        <end position="542"/>
    </location>
</feature>
<dbReference type="Pfam" id="PF02826">
    <property type="entry name" value="2-Hacid_dh_C"/>
    <property type="match status" value="1"/>
</dbReference>
<gene>
    <name evidence="8" type="ORF">GEV33_008601</name>
</gene>
<dbReference type="GO" id="GO:0001221">
    <property type="term" value="F:transcription coregulator binding"/>
    <property type="evidence" value="ECO:0007669"/>
    <property type="project" value="TreeGrafter"/>
</dbReference>
<feature type="domain" description="D-isomer specific 2-hydroxyacid dehydrogenase catalytic" evidence="6">
    <location>
        <begin position="138"/>
        <end position="452"/>
    </location>
</feature>
<dbReference type="CDD" id="cd05299">
    <property type="entry name" value="CtBP_dh"/>
    <property type="match status" value="1"/>
</dbReference>
<dbReference type="SUPFAM" id="SSF52283">
    <property type="entry name" value="Formate/glycerate dehydrogenase catalytic domain-like"/>
    <property type="match status" value="2"/>
</dbReference>
<reference evidence="8" key="1">
    <citation type="journal article" date="2020" name="J Insects Food Feed">
        <title>The yellow mealworm (Tenebrio molitor) genome: a resource for the emerging insects as food and feed industry.</title>
        <authorList>
            <person name="Eriksson T."/>
            <person name="Andere A."/>
            <person name="Kelstrup H."/>
            <person name="Emery V."/>
            <person name="Picard C."/>
        </authorList>
    </citation>
    <scope>NUCLEOTIDE SEQUENCE</scope>
    <source>
        <strain evidence="8">Stoneville</strain>
        <tissue evidence="8">Whole head</tissue>
    </source>
</reference>
<dbReference type="GO" id="GO:0051287">
    <property type="term" value="F:NAD binding"/>
    <property type="evidence" value="ECO:0007669"/>
    <property type="project" value="InterPro"/>
</dbReference>
<feature type="domain" description="D-isomer specific 2-hydroxyacid dehydrogenase NAD-binding" evidence="7">
    <location>
        <begin position="234"/>
        <end position="417"/>
    </location>
</feature>
<proteinExistence type="inferred from homology"/>
<evidence type="ECO:0000256" key="3">
    <source>
        <dbReference type="ARBA" id="ARBA00023002"/>
    </source>
</evidence>
<dbReference type="PROSITE" id="PS00671">
    <property type="entry name" value="D_2_HYDROXYACID_DH_3"/>
    <property type="match status" value="1"/>
</dbReference>
<dbReference type="InterPro" id="IPR043322">
    <property type="entry name" value="CtBP"/>
</dbReference>
<dbReference type="InterPro" id="IPR036291">
    <property type="entry name" value="NAD(P)-bd_dom_sf"/>
</dbReference>
<dbReference type="GO" id="GO:0006357">
    <property type="term" value="P:regulation of transcription by RNA polymerase II"/>
    <property type="evidence" value="ECO:0007669"/>
    <property type="project" value="TreeGrafter"/>
</dbReference>
<evidence type="ECO:0000256" key="5">
    <source>
        <dbReference type="SAM" id="MobiDB-lite"/>
    </source>
</evidence>
<evidence type="ECO:0000313" key="8">
    <source>
        <dbReference type="EMBL" id="KAH0814193.1"/>
    </source>
</evidence>
<evidence type="ECO:0000259" key="6">
    <source>
        <dbReference type="Pfam" id="PF00389"/>
    </source>
</evidence>
<keyword evidence="3" id="KW-0560">Oxidoreductase</keyword>
<dbReference type="GO" id="GO:0140297">
    <property type="term" value="F:DNA-binding transcription factor binding"/>
    <property type="evidence" value="ECO:0007669"/>
    <property type="project" value="TreeGrafter"/>
</dbReference>
<name>A0A8J6LC54_TENMO</name>
<dbReference type="Pfam" id="PF00389">
    <property type="entry name" value="2-Hacid_dh"/>
    <property type="match status" value="1"/>
</dbReference>
<dbReference type="FunFam" id="3.40.50.720:FF:000012">
    <property type="entry name" value="C-terminal-binding protein 2 isoform 1"/>
    <property type="match status" value="1"/>
</dbReference>
<evidence type="ECO:0000313" key="9">
    <source>
        <dbReference type="Proteomes" id="UP000719412"/>
    </source>
</evidence>
<dbReference type="InterPro" id="IPR051638">
    <property type="entry name" value="CTBP_dehydrogenase"/>
</dbReference>
<keyword evidence="9" id="KW-1185">Reference proteome</keyword>
<dbReference type="Proteomes" id="UP000719412">
    <property type="component" value="Unassembled WGS sequence"/>
</dbReference>
<dbReference type="SUPFAM" id="SSF51735">
    <property type="entry name" value="NAD(P)-binding Rossmann-fold domains"/>
    <property type="match status" value="1"/>
</dbReference>
<dbReference type="PANTHER" id="PTHR46029:SF7">
    <property type="entry name" value="C-TERMINAL-BINDING PROTEIN"/>
    <property type="match status" value="1"/>
</dbReference>
<comment type="caution">
    <text evidence="8">The sequence shown here is derived from an EMBL/GenBank/DDBJ whole genome shotgun (WGS) entry which is preliminary data.</text>
</comment>
<dbReference type="InterPro" id="IPR029753">
    <property type="entry name" value="D-isomer_DH_CS"/>
</dbReference>
<protein>
    <recommendedName>
        <fullName evidence="10">C-terminal-binding protein</fullName>
    </recommendedName>
</protein>
<dbReference type="InterPro" id="IPR029752">
    <property type="entry name" value="D-isomer_DH_CS1"/>
</dbReference>
<accession>A0A8J6LC54</accession>
<dbReference type="PANTHER" id="PTHR46029">
    <property type="entry name" value="C-TERMINAL-BINDING PROTEIN"/>
    <property type="match status" value="1"/>
</dbReference>
<dbReference type="GO" id="GO:0005634">
    <property type="term" value="C:nucleus"/>
    <property type="evidence" value="ECO:0007669"/>
    <property type="project" value="UniProtKB-SubCell"/>
</dbReference>
<dbReference type="GO" id="GO:0003713">
    <property type="term" value="F:transcription coactivator activity"/>
    <property type="evidence" value="ECO:0007669"/>
    <property type="project" value="TreeGrafter"/>
</dbReference>
<evidence type="ECO:0000256" key="4">
    <source>
        <dbReference type="ARBA" id="ARBA00023242"/>
    </source>
</evidence>
<keyword evidence="4" id="KW-0539">Nucleus</keyword>
<feature type="compositionally biased region" description="Pro residues" evidence="5">
    <location>
        <begin position="501"/>
        <end position="520"/>
    </location>
</feature>